<keyword evidence="1" id="KW-0732">Signal</keyword>
<feature type="signal peptide" evidence="1">
    <location>
        <begin position="1"/>
        <end position="25"/>
    </location>
</feature>
<accession>A0A1G2GB29</accession>
<feature type="domain" description="DUF5667" evidence="2">
    <location>
        <begin position="35"/>
        <end position="100"/>
    </location>
</feature>
<dbReference type="STRING" id="1802117.A3J54_02410"/>
<dbReference type="AlphaFoldDB" id="A0A1G2GB29"/>
<dbReference type="InterPro" id="IPR043725">
    <property type="entry name" value="DUF5667"/>
</dbReference>
<proteinExistence type="predicted"/>
<evidence type="ECO:0000313" key="3">
    <source>
        <dbReference type="EMBL" id="OGZ47415.1"/>
    </source>
</evidence>
<evidence type="ECO:0000256" key="1">
    <source>
        <dbReference type="SAM" id="SignalP"/>
    </source>
</evidence>
<gene>
    <name evidence="3" type="ORF">A3J54_02410</name>
</gene>
<protein>
    <recommendedName>
        <fullName evidence="2">DUF5667 domain-containing protein</fullName>
    </recommendedName>
</protein>
<sequence>MSNMFALCAVLAVFFSGMFSSSVFAESAFGLPEPGLTPESPFYFLDLWDEDARLFFTRSDSSRVKRYQAHILERLSEAEALAGRGISATQRALELYREDVPFFYAVAERLDDDYILSGALRMASDHLRVLDHISERTDFEKKRFVSSTKIFLIEQQTQSLHLLAKRDQSAALRIFGDALERRMARIREVAIDDENNQEALREYTAYMSEADRIIREWNTGDGGELSPADFLADVVREHEETLLGPVRERLAFVLESELLSAVNSVRNLSGKEHLLSLPPISPPLPMF</sequence>
<dbReference type="Pfam" id="PF18915">
    <property type="entry name" value="DUF5667"/>
    <property type="match status" value="1"/>
</dbReference>
<organism evidence="3 4">
    <name type="scientific">Candidatus Ryanbacteria bacterium RIFCSPHIGHO2_02_FULL_45_13b</name>
    <dbReference type="NCBI Taxonomy" id="1802117"/>
    <lineage>
        <taxon>Bacteria</taxon>
        <taxon>Candidatus Ryaniibacteriota</taxon>
    </lineage>
</organism>
<dbReference type="Proteomes" id="UP000176576">
    <property type="component" value="Unassembled WGS sequence"/>
</dbReference>
<name>A0A1G2GB29_9BACT</name>
<feature type="chain" id="PRO_5009582998" description="DUF5667 domain-containing protein" evidence="1">
    <location>
        <begin position="26"/>
        <end position="287"/>
    </location>
</feature>
<reference evidence="3 4" key="1">
    <citation type="journal article" date="2016" name="Nat. Commun.">
        <title>Thousands of microbial genomes shed light on interconnected biogeochemical processes in an aquifer system.</title>
        <authorList>
            <person name="Anantharaman K."/>
            <person name="Brown C.T."/>
            <person name="Hug L.A."/>
            <person name="Sharon I."/>
            <person name="Castelle C.J."/>
            <person name="Probst A.J."/>
            <person name="Thomas B.C."/>
            <person name="Singh A."/>
            <person name="Wilkins M.J."/>
            <person name="Karaoz U."/>
            <person name="Brodie E.L."/>
            <person name="Williams K.H."/>
            <person name="Hubbard S.S."/>
            <person name="Banfield J.F."/>
        </authorList>
    </citation>
    <scope>NUCLEOTIDE SEQUENCE [LARGE SCALE GENOMIC DNA]</scope>
</reference>
<evidence type="ECO:0000313" key="4">
    <source>
        <dbReference type="Proteomes" id="UP000176576"/>
    </source>
</evidence>
<comment type="caution">
    <text evidence="3">The sequence shown here is derived from an EMBL/GenBank/DDBJ whole genome shotgun (WGS) entry which is preliminary data.</text>
</comment>
<dbReference type="EMBL" id="MHNN01000001">
    <property type="protein sequence ID" value="OGZ47415.1"/>
    <property type="molecule type" value="Genomic_DNA"/>
</dbReference>
<evidence type="ECO:0000259" key="2">
    <source>
        <dbReference type="Pfam" id="PF18915"/>
    </source>
</evidence>